<feature type="domain" description="Protein kinase" evidence="1">
    <location>
        <begin position="1"/>
        <end position="274"/>
    </location>
</feature>
<protein>
    <recommendedName>
        <fullName evidence="1">Protein kinase domain-containing protein</fullName>
    </recommendedName>
</protein>
<dbReference type="SUPFAM" id="SSF56112">
    <property type="entry name" value="Protein kinase-like (PK-like)"/>
    <property type="match status" value="1"/>
</dbReference>
<organism evidence="2 3">
    <name type="scientific">Pyrrhoderma noxium</name>
    <dbReference type="NCBI Taxonomy" id="2282107"/>
    <lineage>
        <taxon>Eukaryota</taxon>
        <taxon>Fungi</taxon>
        <taxon>Dikarya</taxon>
        <taxon>Basidiomycota</taxon>
        <taxon>Agaricomycotina</taxon>
        <taxon>Agaricomycetes</taxon>
        <taxon>Hymenochaetales</taxon>
        <taxon>Hymenochaetaceae</taxon>
        <taxon>Pyrrhoderma</taxon>
    </lineage>
</organism>
<dbReference type="AlphaFoldDB" id="A0A286UD16"/>
<comment type="caution">
    <text evidence="2">The sequence shown here is derived from an EMBL/GenBank/DDBJ whole genome shotgun (WGS) entry which is preliminary data.</text>
</comment>
<accession>A0A286UD16</accession>
<keyword evidence="3" id="KW-1185">Reference proteome</keyword>
<evidence type="ECO:0000313" key="2">
    <source>
        <dbReference type="EMBL" id="PAV17511.1"/>
    </source>
</evidence>
<dbReference type="PROSITE" id="PS50011">
    <property type="entry name" value="PROTEIN_KINASE_DOM"/>
    <property type="match status" value="1"/>
</dbReference>
<name>A0A286UD16_9AGAM</name>
<evidence type="ECO:0000259" key="1">
    <source>
        <dbReference type="PROSITE" id="PS50011"/>
    </source>
</evidence>
<dbReference type="Proteomes" id="UP000217199">
    <property type="component" value="Unassembled WGS sequence"/>
</dbReference>
<dbReference type="InParanoid" id="A0A286UD16"/>
<gene>
    <name evidence="2" type="ORF">PNOK_0757600</name>
</gene>
<reference evidence="2 3" key="1">
    <citation type="journal article" date="2017" name="Mol. Ecol.">
        <title>Comparative and population genomic landscape of Phellinus noxius: A hypervariable fungus causing root rot in trees.</title>
        <authorList>
            <person name="Chung C.L."/>
            <person name="Lee T.J."/>
            <person name="Akiba M."/>
            <person name="Lee H.H."/>
            <person name="Kuo T.H."/>
            <person name="Liu D."/>
            <person name="Ke H.M."/>
            <person name="Yokoi T."/>
            <person name="Roa M.B."/>
            <person name="Lu M.J."/>
            <person name="Chang Y.Y."/>
            <person name="Ann P.J."/>
            <person name="Tsai J.N."/>
            <person name="Chen C.Y."/>
            <person name="Tzean S.S."/>
            <person name="Ota Y."/>
            <person name="Hattori T."/>
            <person name="Sahashi N."/>
            <person name="Liou R.F."/>
            <person name="Kikuchi T."/>
            <person name="Tsai I.J."/>
        </authorList>
    </citation>
    <scope>NUCLEOTIDE SEQUENCE [LARGE SCALE GENOMIC DNA]</scope>
    <source>
        <strain evidence="2 3">FFPRI411160</strain>
    </source>
</reference>
<dbReference type="EMBL" id="NBII01000007">
    <property type="protein sequence ID" value="PAV17511.1"/>
    <property type="molecule type" value="Genomic_DNA"/>
</dbReference>
<dbReference type="GO" id="GO:0005524">
    <property type="term" value="F:ATP binding"/>
    <property type="evidence" value="ECO:0007669"/>
    <property type="project" value="InterPro"/>
</dbReference>
<dbReference type="Gene3D" id="1.10.510.10">
    <property type="entry name" value="Transferase(Phosphotransferase) domain 1"/>
    <property type="match status" value="1"/>
</dbReference>
<sequence>MLNFYSEGEENPRASLRILDTHHELNIMNALLDTYENHETVQCETNRAIKELLKNMEFYFAPGGILALSFYTGESITDYVKRPGRSNSDIRSVVRQLIKWVVRLHEGLIAHRNLKQENILINGSGLVIVMGLSSSKWLRFSTTNLTGSDETFDSFDDEEENFIKEEDQLEEVSYQYMIEDWQGCASIIRAIGQSCENNPELHDILCEVSGRLEADLSGDPISLHSKVSSLYNLRLFEGFKDDKDTEVSEEDIPEIKQYGISWDSNEKWLSINPL</sequence>
<proteinExistence type="predicted"/>
<dbReference type="InterPro" id="IPR000719">
    <property type="entry name" value="Prot_kinase_dom"/>
</dbReference>
<dbReference type="GO" id="GO:0004672">
    <property type="term" value="F:protein kinase activity"/>
    <property type="evidence" value="ECO:0007669"/>
    <property type="project" value="InterPro"/>
</dbReference>
<evidence type="ECO:0000313" key="3">
    <source>
        <dbReference type="Proteomes" id="UP000217199"/>
    </source>
</evidence>
<dbReference type="InterPro" id="IPR011009">
    <property type="entry name" value="Kinase-like_dom_sf"/>
</dbReference>